<dbReference type="GO" id="GO:0005634">
    <property type="term" value="C:nucleus"/>
    <property type="evidence" value="ECO:0007669"/>
    <property type="project" value="UniProtKB-SubCell"/>
</dbReference>
<dbReference type="Pfam" id="PF20826">
    <property type="entry name" value="PHD_5"/>
    <property type="match status" value="1"/>
</dbReference>
<dbReference type="AlphaFoldDB" id="A0A8K0P915"/>
<gene>
    <name evidence="10" type="ORF">J437_LFUL002903</name>
</gene>
<keyword evidence="2" id="KW-0479">Metal-binding</keyword>
<dbReference type="EMBL" id="KZ309354">
    <property type="protein sequence ID" value="KAG8238446.1"/>
    <property type="molecule type" value="Genomic_DNA"/>
</dbReference>
<feature type="compositionally biased region" description="Polar residues" evidence="8">
    <location>
        <begin position="240"/>
        <end position="260"/>
    </location>
</feature>
<name>A0A8K0P915_LADFU</name>
<dbReference type="PANTHER" id="PTHR15856">
    <property type="entry name" value="PHD FINGER PROTEIN 20-RELATED"/>
    <property type="match status" value="1"/>
</dbReference>
<evidence type="ECO:0000256" key="4">
    <source>
        <dbReference type="ARBA" id="ARBA00022771"/>
    </source>
</evidence>
<comment type="subcellular location">
    <subcellularLocation>
        <location evidence="1">Nucleus</location>
    </subcellularLocation>
</comment>
<evidence type="ECO:0000256" key="7">
    <source>
        <dbReference type="PROSITE-ProRule" id="PRU00042"/>
    </source>
</evidence>
<keyword evidence="4 7" id="KW-0863">Zinc-finger</keyword>
<dbReference type="SUPFAM" id="SSF57903">
    <property type="entry name" value="FYVE/PHD zinc finger"/>
    <property type="match status" value="1"/>
</dbReference>
<protein>
    <recommendedName>
        <fullName evidence="9">C2H2-type domain-containing protein</fullName>
    </recommendedName>
</protein>
<dbReference type="InterPro" id="IPR013087">
    <property type="entry name" value="Znf_C2H2_type"/>
</dbReference>
<dbReference type="GO" id="GO:0006357">
    <property type="term" value="P:regulation of transcription by RNA polymerase II"/>
    <property type="evidence" value="ECO:0007669"/>
    <property type="project" value="TreeGrafter"/>
</dbReference>
<dbReference type="InterPro" id="IPR011011">
    <property type="entry name" value="Znf_FYVE_PHD"/>
</dbReference>
<evidence type="ECO:0000256" key="8">
    <source>
        <dbReference type="SAM" id="MobiDB-lite"/>
    </source>
</evidence>
<dbReference type="GO" id="GO:0008270">
    <property type="term" value="F:zinc ion binding"/>
    <property type="evidence" value="ECO:0007669"/>
    <property type="project" value="UniProtKB-KW"/>
</dbReference>
<dbReference type="PANTHER" id="PTHR15856:SF51">
    <property type="entry name" value="MBD-R2"/>
    <property type="match status" value="1"/>
</dbReference>
<dbReference type="SMART" id="SM00249">
    <property type="entry name" value="PHD"/>
    <property type="match status" value="1"/>
</dbReference>
<evidence type="ECO:0000259" key="9">
    <source>
        <dbReference type="PROSITE" id="PS50157"/>
    </source>
</evidence>
<keyword evidence="11" id="KW-1185">Reference proteome</keyword>
<evidence type="ECO:0000256" key="2">
    <source>
        <dbReference type="ARBA" id="ARBA00022723"/>
    </source>
</evidence>
<evidence type="ECO:0000313" key="10">
    <source>
        <dbReference type="EMBL" id="KAG8238446.1"/>
    </source>
</evidence>
<dbReference type="PROSITE" id="PS00028">
    <property type="entry name" value="ZINC_FINGER_C2H2_1"/>
    <property type="match status" value="1"/>
</dbReference>
<dbReference type="Proteomes" id="UP000792457">
    <property type="component" value="Unassembled WGS sequence"/>
</dbReference>
<comment type="caution">
    <text evidence="10">The sequence shown here is derived from an EMBL/GenBank/DDBJ whole genome shotgun (WGS) entry which is preliminary data.</text>
</comment>
<keyword evidence="5" id="KW-0862">Zinc</keyword>
<dbReference type="PROSITE" id="PS50157">
    <property type="entry name" value="ZINC_FINGER_C2H2_2"/>
    <property type="match status" value="1"/>
</dbReference>
<dbReference type="InterPro" id="IPR043449">
    <property type="entry name" value="PHF20-like"/>
</dbReference>
<dbReference type="Gene3D" id="3.30.40.10">
    <property type="entry name" value="Zinc/RING finger domain, C3HC4 (zinc finger)"/>
    <property type="match status" value="1"/>
</dbReference>
<evidence type="ECO:0000256" key="6">
    <source>
        <dbReference type="ARBA" id="ARBA00023242"/>
    </source>
</evidence>
<evidence type="ECO:0000313" key="11">
    <source>
        <dbReference type="Proteomes" id="UP000792457"/>
    </source>
</evidence>
<dbReference type="InterPro" id="IPR019786">
    <property type="entry name" value="Zinc_finger_PHD-type_CS"/>
</dbReference>
<proteinExistence type="predicted"/>
<organism evidence="10 11">
    <name type="scientific">Ladona fulva</name>
    <name type="common">Scarce chaser dragonfly</name>
    <name type="synonym">Libellula fulva</name>
    <dbReference type="NCBI Taxonomy" id="123851"/>
    <lineage>
        <taxon>Eukaryota</taxon>
        <taxon>Metazoa</taxon>
        <taxon>Ecdysozoa</taxon>
        <taxon>Arthropoda</taxon>
        <taxon>Hexapoda</taxon>
        <taxon>Insecta</taxon>
        <taxon>Pterygota</taxon>
        <taxon>Palaeoptera</taxon>
        <taxon>Odonata</taxon>
        <taxon>Epiprocta</taxon>
        <taxon>Anisoptera</taxon>
        <taxon>Libelluloidea</taxon>
        <taxon>Libellulidae</taxon>
        <taxon>Ladona</taxon>
    </lineage>
</organism>
<sequence>MRAFFAKRGVEHVNLDRFDFAPSKAVFPRDGGRPALALSPEEVAAMDAEKEETETEGAPGPAMRLSAGGPKVLLPKVATLSPTPPKRMKTLLPRARGSVGDFLGEPPPPSEHVPPTEATEVGEALWKENNCKMDSTYICPKEGCAKNFRKENLLQMHIKHYHPEYCKLVGSAPNVADLASARMDGGESVFDFRPARVRPSPVDSAMKGRGRGRWGDAKRGAAPPKEGLVTSPETKPASEDPSSTEPEASWDTQSSTSSIKTLAPVTADSSQEAVQITPSLPGEIDTAIEDGVQLVQEVVSETLIAPPTPPRRRLMAVGKRKRRLTFLPTHMAKRRKFAMRSGITQGVAKQNVEEKVAGEATEEVVSIQKGSVNIKRHVVVDERKIPVVQLQKLKVTTDSQGVKSQLKEQKNEGEKKMVSGIAAGSVGSGIRRRRKRRSELLSREEIVNCVCGSPEEEGLMMQCELCLCWQHGHCNNIEREAEVPEKYVCYICLNPQKERKSMKYFHDQDWLKKGILPSVSFRSKSDEGIIVQRSKVLKKSHELSGSLLQLKTVVHSLRVKVNMIGKTDHPKLYLWSKSWETAPPSNEVQENDVDKEVEDKLESHACSVKCESPYGDITKTEDNLPELTMEQGTSEEKDERPLPLEFVDVNSSDLKEEVMASCDLKKEEGEEVMNVENLDTSVTLSASSGEMKQSSSMNSMDALAAEDSSSRLENDLLQGQSVGDEDCPPVLELPLSHSELQQLASTVEDKLRATEAPIDPLECQLTLLDHIESMQQEVDQRLTLIEAQVAALEAEDDDIASDEPLEFYPRTKQTIQMIMRDLNTARRIASFYGKL</sequence>
<dbReference type="OrthoDB" id="161570at2759"/>
<keyword evidence="6" id="KW-0539">Nucleus</keyword>
<feature type="domain" description="C2H2-type" evidence="9">
    <location>
        <begin position="137"/>
        <end position="162"/>
    </location>
</feature>
<evidence type="ECO:0000256" key="5">
    <source>
        <dbReference type="ARBA" id="ARBA00022833"/>
    </source>
</evidence>
<feature type="region of interest" description="Disordered" evidence="8">
    <location>
        <begin position="47"/>
        <end position="68"/>
    </location>
</feature>
<dbReference type="PROSITE" id="PS01359">
    <property type="entry name" value="ZF_PHD_1"/>
    <property type="match status" value="1"/>
</dbReference>
<dbReference type="GO" id="GO:0044545">
    <property type="term" value="C:NSL complex"/>
    <property type="evidence" value="ECO:0007669"/>
    <property type="project" value="TreeGrafter"/>
</dbReference>
<reference evidence="10" key="1">
    <citation type="submission" date="2013-04" db="EMBL/GenBank/DDBJ databases">
        <authorList>
            <person name="Qu J."/>
            <person name="Murali S.C."/>
            <person name="Bandaranaike D."/>
            <person name="Bellair M."/>
            <person name="Blankenburg K."/>
            <person name="Chao H."/>
            <person name="Dinh H."/>
            <person name="Doddapaneni H."/>
            <person name="Downs B."/>
            <person name="Dugan-Rocha S."/>
            <person name="Elkadiri S."/>
            <person name="Gnanaolivu R.D."/>
            <person name="Hernandez B."/>
            <person name="Javaid M."/>
            <person name="Jayaseelan J.C."/>
            <person name="Lee S."/>
            <person name="Li M."/>
            <person name="Ming W."/>
            <person name="Munidasa M."/>
            <person name="Muniz J."/>
            <person name="Nguyen L."/>
            <person name="Ongeri F."/>
            <person name="Osuji N."/>
            <person name="Pu L.-L."/>
            <person name="Puazo M."/>
            <person name="Qu C."/>
            <person name="Quiroz J."/>
            <person name="Raj R."/>
            <person name="Weissenberger G."/>
            <person name="Xin Y."/>
            <person name="Zou X."/>
            <person name="Han Y."/>
            <person name="Richards S."/>
            <person name="Worley K."/>
            <person name="Muzny D."/>
            <person name="Gibbs R."/>
        </authorList>
    </citation>
    <scope>NUCLEOTIDE SEQUENCE</scope>
    <source>
        <strain evidence="10">Sampled in the wild</strain>
    </source>
</reference>
<evidence type="ECO:0000256" key="1">
    <source>
        <dbReference type="ARBA" id="ARBA00004123"/>
    </source>
</evidence>
<feature type="region of interest" description="Disordered" evidence="8">
    <location>
        <begin position="192"/>
        <end position="272"/>
    </location>
</feature>
<reference evidence="10" key="2">
    <citation type="submission" date="2017-10" db="EMBL/GenBank/DDBJ databases">
        <title>Ladona fulva Genome sequencing and assembly.</title>
        <authorList>
            <person name="Murali S."/>
            <person name="Richards S."/>
            <person name="Bandaranaike D."/>
            <person name="Bellair M."/>
            <person name="Blankenburg K."/>
            <person name="Chao H."/>
            <person name="Dinh H."/>
            <person name="Doddapaneni H."/>
            <person name="Dugan-Rocha S."/>
            <person name="Elkadiri S."/>
            <person name="Gnanaolivu R."/>
            <person name="Hernandez B."/>
            <person name="Skinner E."/>
            <person name="Javaid M."/>
            <person name="Lee S."/>
            <person name="Li M."/>
            <person name="Ming W."/>
            <person name="Munidasa M."/>
            <person name="Muniz J."/>
            <person name="Nguyen L."/>
            <person name="Hughes D."/>
            <person name="Osuji N."/>
            <person name="Pu L.-L."/>
            <person name="Puazo M."/>
            <person name="Qu C."/>
            <person name="Quiroz J."/>
            <person name="Raj R."/>
            <person name="Weissenberger G."/>
            <person name="Xin Y."/>
            <person name="Zou X."/>
            <person name="Han Y."/>
            <person name="Worley K."/>
            <person name="Muzny D."/>
            <person name="Gibbs R."/>
        </authorList>
    </citation>
    <scope>NUCLEOTIDE SEQUENCE</scope>
    <source>
        <strain evidence="10">Sampled in the wild</strain>
    </source>
</reference>
<accession>A0A8K0P915</accession>
<dbReference type="InterPro" id="IPR001965">
    <property type="entry name" value="Znf_PHD"/>
</dbReference>
<evidence type="ECO:0000256" key="3">
    <source>
        <dbReference type="ARBA" id="ARBA00022737"/>
    </source>
</evidence>
<keyword evidence="3" id="KW-0677">Repeat</keyword>
<dbReference type="InterPro" id="IPR013083">
    <property type="entry name" value="Znf_RING/FYVE/PHD"/>
</dbReference>